<evidence type="ECO:0000313" key="1">
    <source>
        <dbReference type="EMBL" id="GAH86353.1"/>
    </source>
</evidence>
<name>X1KWH9_9ZZZZ</name>
<gene>
    <name evidence="1" type="ORF">S03H2_63619</name>
</gene>
<dbReference type="AlphaFoldDB" id="X1KWH9"/>
<sequence length="62" mass="7258">MDHPKKHFDIREFTNELPFSNFDTEQPLREYKILIHNEKAMLKVKDNGTLIDANTLLVAIFG</sequence>
<organism evidence="1">
    <name type="scientific">marine sediment metagenome</name>
    <dbReference type="NCBI Taxonomy" id="412755"/>
    <lineage>
        <taxon>unclassified sequences</taxon>
        <taxon>metagenomes</taxon>
        <taxon>ecological metagenomes</taxon>
    </lineage>
</organism>
<comment type="caution">
    <text evidence="1">The sequence shown here is derived from an EMBL/GenBank/DDBJ whole genome shotgun (WGS) entry which is preliminary data.</text>
</comment>
<dbReference type="EMBL" id="BARU01041240">
    <property type="protein sequence ID" value="GAH86353.1"/>
    <property type="molecule type" value="Genomic_DNA"/>
</dbReference>
<reference evidence="1" key="1">
    <citation type="journal article" date="2014" name="Front. Microbiol.">
        <title>High frequency of phylogenetically diverse reductive dehalogenase-homologous genes in deep subseafloor sedimentary metagenomes.</title>
        <authorList>
            <person name="Kawai M."/>
            <person name="Futagami T."/>
            <person name="Toyoda A."/>
            <person name="Takaki Y."/>
            <person name="Nishi S."/>
            <person name="Hori S."/>
            <person name="Arai W."/>
            <person name="Tsubouchi T."/>
            <person name="Morono Y."/>
            <person name="Uchiyama I."/>
            <person name="Ito T."/>
            <person name="Fujiyama A."/>
            <person name="Inagaki F."/>
            <person name="Takami H."/>
        </authorList>
    </citation>
    <scope>NUCLEOTIDE SEQUENCE</scope>
    <source>
        <strain evidence="1">Expedition CK06-06</strain>
    </source>
</reference>
<accession>X1KWH9</accession>
<feature type="non-terminal residue" evidence="1">
    <location>
        <position position="62"/>
    </location>
</feature>
<protein>
    <submittedName>
        <fullName evidence="1">Uncharacterized protein</fullName>
    </submittedName>
</protein>
<proteinExistence type="predicted"/>